<feature type="domain" description="RWP-RK" evidence="8">
    <location>
        <begin position="259"/>
        <end position="339"/>
    </location>
</feature>
<evidence type="ECO:0000256" key="3">
    <source>
        <dbReference type="ARBA" id="ARBA00023054"/>
    </source>
</evidence>
<evidence type="ECO:0000256" key="7">
    <source>
        <dbReference type="SAM" id="MobiDB-lite"/>
    </source>
</evidence>
<organism evidence="9 10">
    <name type="scientific">Theobroma cacao</name>
    <name type="common">Cacao</name>
    <name type="synonym">Cocoa</name>
    <dbReference type="NCBI Taxonomy" id="3641"/>
    <lineage>
        <taxon>Eukaryota</taxon>
        <taxon>Viridiplantae</taxon>
        <taxon>Streptophyta</taxon>
        <taxon>Embryophyta</taxon>
        <taxon>Tracheophyta</taxon>
        <taxon>Spermatophyta</taxon>
        <taxon>Magnoliopsida</taxon>
        <taxon>eudicotyledons</taxon>
        <taxon>Gunneridae</taxon>
        <taxon>Pentapetalae</taxon>
        <taxon>rosids</taxon>
        <taxon>malvids</taxon>
        <taxon>Malvales</taxon>
        <taxon>Malvaceae</taxon>
        <taxon>Byttnerioideae</taxon>
        <taxon>Theobroma</taxon>
    </lineage>
</organism>
<name>A0A061G426_THECC</name>
<reference evidence="9 10" key="1">
    <citation type="journal article" date="2013" name="Genome Biol.">
        <title>The genome sequence of the most widely cultivated cacao type and its use to identify candidate genes regulating pod color.</title>
        <authorList>
            <person name="Motamayor J.C."/>
            <person name="Mockaitis K."/>
            <person name="Schmutz J."/>
            <person name="Haiminen N."/>
            <person name="Iii D.L."/>
            <person name="Cornejo O."/>
            <person name="Findley S.D."/>
            <person name="Zheng P."/>
            <person name="Utro F."/>
            <person name="Royaert S."/>
            <person name="Saski C."/>
            <person name="Jenkins J."/>
            <person name="Podicheti R."/>
            <person name="Zhao M."/>
            <person name="Scheffler B.E."/>
            <person name="Stack J.C."/>
            <person name="Feltus F.A."/>
            <person name="Mustiga G.M."/>
            <person name="Amores F."/>
            <person name="Phillips W."/>
            <person name="Marelli J.P."/>
            <person name="May G.D."/>
            <person name="Shapiro H."/>
            <person name="Ma J."/>
            <person name="Bustamante C.D."/>
            <person name="Schnell R.J."/>
            <person name="Main D."/>
            <person name="Gilbert D."/>
            <person name="Parida L."/>
            <person name="Kuhn D.N."/>
        </authorList>
    </citation>
    <scope>NUCLEOTIDE SEQUENCE [LARGE SCALE GENOMIC DNA]</scope>
    <source>
        <strain evidence="10">cv. Matina 1-6</strain>
    </source>
</reference>
<keyword evidence="2" id="KW-0805">Transcription regulation</keyword>
<keyword evidence="6" id="KW-0539">Nucleus</keyword>
<dbReference type="Gramene" id="EOY24326">
    <property type="protein sequence ID" value="EOY24326"/>
    <property type="gene ID" value="TCM_015956"/>
</dbReference>
<dbReference type="Pfam" id="PF02042">
    <property type="entry name" value="RWP-RK"/>
    <property type="match status" value="1"/>
</dbReference>
<accession>A0A061G426</accession>
<evidence type="ECO:0000256" key="1">
    <source>
        <dbReference type="ARBA" id="ARBA00004049"/>
    </source>
</evidence>
<evidence type="ECO:0000259" key="8">
    <source>
        <dbReference type="PROSITE" id="PS51519"/>
    </source>
</evidence>
<dbReference type="GO" id="GO:0003700">
    <property type="term" value="F:DNA-binding transcription factor activity"/>
    <property type="evidence" value="ECO:0007669"/>
    <property type="project" value="InterPro"/>
</dbReference>
<dbReference type="PANTHER" id="PTHR46373:SF5">
    <property type="entry name" value="RWP-RK DOMAIN PROTEIN"/>
    <property type="match status" value="1"/>
</dbReference>
<dbReference type="Proteomes" id="UP000026915">
    <property type="component" value="Chromosome 3"/>
</dbReference>
<keyword evidence="3" id="KW-0175">Coiled coil</keyword>
<feature type="region of interest" description="Disordered" evidence="7">
    <location>
        <begin position="238"/>
        <end position="265"/>
    </location>
</feature>
<dbReference type="HOGENOM" id="CLU_770319_0_0_1"/>
<sequence length="360" mass="40874">MEDPNSSVPNNNPNDMYPDGIFNFLDFENLVEDLTTQDISVLSTFSIHDPSSEEIANDTIDPLDDPVIRDFYNERNAGTSQAGFFGLSGVMNNPTEKNMGTESLNFENSMPLSVWPIEPVPFGCSCCQVLREIVHTNGINVTKLEIHGRLGIICHAILTDRSGSTNAVAPDHQYQMFDFCKKSIQYVKQFLSQYCFHRSQTGYVIVQDPLSGFYEALCVGFLWDENFNNGDFMQPSSSHAGGFRMDQAGNSNNQGKHPKPSLSIQRERTRNLTLKDIEKYFHLPIEEAARRLDLSVTVLKKICRKYGVLRWPHRKIQSMEKQIVFWTGKLNSNDPEERDRAAKIILKLQRGIAKIREGAR</sequence>
<gene>
    <name evidence="9" type="ORF">TCM_015956</name>
</gene>
<evidence type="ECO:0000313" key="9">
    <source>
        <dbReference type="EMBL" id="EOY24326.1"/>
    </source>
</evidence>
<protein>
    <recommendedName>
        <fullName evidence="8">RWP-RK domain-containing protein</fullName>
    </recommendedName>
</protein>
<dbReference type="InParanoid" id="A0A061G426"/>
<evidence type="ECO:0000256" key="5">
    <source>
        <dbReference type="ARBA" id="ARBA00023163"/>
    </source>
</evidence>
<dbReference type="AlphaFoldDB" id="A0A061G426"/>
<dbReference type="InterPro" id="IPR044607">
    <property type="entry name" value="RKD-like"/>
</dbReference>
<dbReference type="PANTHER" id="PTHR46373">
    <property type="entry name" value="PROTEIN RKD4"/>
    <property type="match status" value="1"/>
</dbReference>
<evidence type="ECO:0000256" key="4">
    <source>
        <dbReference type="ARBA" id="ARBA00023125"/>
    </source>
</evidence>
<evidence type="ECO:0000256" key="2">
    <source>
        <dbReference type="ARBA" id="ARBA00023015"/>
    </source>
</evidence>
<dbReference type="STRING" id="3641.A0A061G426"/>
<evidence type="ECO:0000313" key="10">
    <source>
        <dbReference type="Proteomes" id="UP000026915"/>
    </source>
</evidence>
<evidence type="ECO:0000256" key="6">
    <source>
        <dbReference type="ARBA" id="ARBA00023242"/>
    </source>
</evidence>
<dbReference type="InterPro" id="IPR003035">
    <property type="entry name" value="RWP-RK_dom"/>
</dbReference>
<keyword evidence="5" id="KW-0804">Transcription</keyword>
<dbReference type="EMBL" id="CM001881">
    <property type="protein sequence ID" value="EOY24326.1"/>
    <property type="molecule type" value="Genomic_DNA"/>
</dbReference>
<proteinExistence type="predicted"/>
<dbReference type="GO" id="GO:0003677">
    <property type="term" value="F:DNA binding"/>
    <property type="evidence" value="ECO:0007669"/>
    <property type="project" value="UniProtKB-KW"/>
</dbReference>
<dbReference type="OMA" id="TQYCIDR"/>
<keyword evidence="10" id="KW-1185">Reference proteome</keyword>
<dbReference type="eggNOG" id="ENOG502S030">
    <property type="taxonomic scope" value="Eukaryota"/>
</dbReference>
<keyword evidence="4" id="KW-0238">DNA-binding</keyword>
<comment type="function">
    <text evidence="1">Putative transcription factor.</text>
</comment>
<dbReference type="PROSITE" id="PS51519">
    <property type="entry name" value="RWP_RK"/>
    <property type="match status" value="1"/>
</dbReference>